<dbReference type="Gene3D" id="3.10.180.10">
    <property type="entry name" value="2,3-Dihydroxybiphenyl 1,2-Dioxygenase, domain 1"/>
    <property type="match status" value="1"/>
</dbReference>
<dbReference type="InterPro" id="IPR037523">
    <property type="entry name" value="VOC_core"/>
</dbReference>
<comment type="caution">
    <text evidence="2">The sequence shown here is derived from an EMBL/GenBank/DDBJ whole genome shotgun (WGS) entry which is preliminary data.</text>
</comment>
<sequence>MRIRQITLPVSDPASVAHYFRDVLQLRVEENQVVIGWSTITLVPAAGRPLGGVHLAFNVPDNRFGEAMSWLRARTPLQRSPDGKDYFALQSHWQSQSVYFTGPDGLILELIGRRRLPASTRAGAFDGSEITCLSEVGLPVADVPSMQQLLAGTLALAPLSEPTPFFAPMGDDEGLLIVVDAARHWFPEQVDLPNAQGIVVTIETPGDAADVGDADHGWRVRSTSATA</sequence>
<dbReference type="RefSeq" id="WP_057508516.1">
    <property type="nucleotide sequence ID" value="NZ_LDJK01000043.1"/>
</dbReference>
<keyword evidence="3" id="KW-1185">Reference proteome</keyword>
<dbReference type="PROSITE" id="PS51819">
    <property type="entry name" value="VOC"/>
    <property type="match status" value="1"/>
</dbReference>
<organism evidence="2 3">
    <name type="scientific">Stenotrophomonas chelatiphaga</name>
    <dbReference type="NCBI Taxonomy" id="517011"/>
    <lineage>
        <taxon>Bacteria</taxon>
        <taxon>Pseudomonadati</taxon>
        <taxon>Pseudomonadota</taxon>
        <taxon>Gammaproteobacteria</taxon>
        <taxon>Lysobacterales</taxon>
        <taxon>Lysobacteraceae</taxon>
        <taxon>Stenotrophomonas</taxon>
    </lineage>
</organism>
<feature type="domain" description="VOC" evidence="1">
    <location>
        <begin position="2"/>
        <end position="113"/>
    </location>
</feature>
<accession>A0A0R0CWC2</accession>
<proteinExistence type="predicted"/>
<dbReference type="SUPFAM" id="SSF54593">
    <property type="entry name" value="Glyoxalase/Bleomycin resistance protein/Dihydroxybiphenyl dioxygenase"/>
    <property type="match status" value="1"/>
</dbReference>
<evidence type="ECO:0000313" key="2">
    <source>
        <dbReference type="EMBL" id="KRG73536.1"/>
    </source>
</evidence>
<evidence type="ECO:0000313" key="3">
    <source>
        <dbReference type="Proteomes" id="UP000051386"/>
    </source>
</evidence>
<gene>
    <name evidence="2" type="ORF">ABB28_10195</name>
</gene>
<dbReference type="InterPro" id="IPR029068">
    <property type="entry name" value="Glyas_Bleomycin-R_OHBP_Dase"/>
</dbReference>
<dbReference type="EMBL" id="LDJK01000043">
    <property type="protein sequence ID" value="KRG73536.1"/>
    <property type="molecule type" value="Genomic_DNA"/>
</dbReference>
<name>A0A0R0CWC2_9GAMM</name>
<dbReference type="Proteomes" id="UP000051386">
    <property type="component" value="Unassembled WGS sequence"/>
</dbReference>
<reference evidence="2 3" key="1">
    <citation type="submission" date="2015-05" db="EMBL/GenBank/DDBJ databases">
        <title>Genome sequencing and analysis of members of genus Stenotrophomonas.</title>
        <authorList>
            <person name="Patil P.P."/>
            <person name="Midha S."/>
            <person name="Patil P.B."/>
        </authorList>
    </citation>
    <scope>NUCLEOTIDE SEQUENCE [LARGE SCALE GENOMIC DNA]</scope>
    <source>
        <strain evidence="2 3">DSM 21508</strain>
    </source>
</reference>
<protein>
    <recommendedName>
        <fullName evidence="1">VOC domain-containing protein</fullName>
    </recommendedName>
</protein>
<evidence type="ECO:0000259" key="1">
    <source>
        <dbReference type="PROSITE" id="PS51819"/>
    </source>
</evidence>
<dbReference type="PATRIC" id="fig|517011.3.peg.1749"/>
<dbReference type="AlphaFoldDB" id="A0A0R0CWC2"/>